<keyword evidence="2" id="KW-1185">Reference proteome</keyword>
<dbReference type="EMBL" id="VSRR010001215">
    <property type="protein sequence ID" value="MPC23511.1"/>
    <property type="molecule type" value="Genomic_DNA"/>
</dbReference>
<comment type="caution">
    <text evidence="1">The sequence shown here is derived from an EMBL/GenBank/DDBJ whole genome shotgun (WGS) entry which is preliminary data.</text>
</comment>
<evidence type="ECO:0000313" key="1">
    <source>
        <dbReference type="EMBL" id="MPC23511.1"/>
    </source>
</evidence>
<evidence type="ECO:0000313" key="2">
    <source>
        <dbReference type="Proteomes" id="UP000324222"/>
    </source>
</evidence>
<protein>
    <submittedName>
        <fullName evidence="1">Uncharacterized protein</fullName>
    </submittedName>
</protein>
<reference evidence="1 2" key="1">
    <citation type="submission" date="2019-05" db="EMBL/GenBank/DDBJ databases">
        <title>Another draft genome of Portunus trituberculatus and its Hox gene families provides insights of decapod evolution.</title>
        <authorList>
            <person name="Jeong J.-H."/>
            <person name="Song I."/>
            <person name="Kim S."/>
            <person name="Choi T."/>
            <person name="Kim D."/>
            <person name="Ryu S."/>
            <person name="Kim W."/>
        </authorList>
    </citation>
    <scope>NUCLEOTIDE SEQUENCE [LARGE SCALE GENOMIC DNA]</scope>
    <source>
        <tissue evidence="1">Muscle</tissue>
    </source>
</reference>
<dbReference type="Proteomes" id="UP000324222">
    <property type="component" value="Unassembled WGS sequence"/>
</dbReference>
<sequence length="96" mass="10743">MEVRRRRTGGFPRPFNIAAACLTLPRDSLAVLMVPTATFPQTLALEIKLSSERPLQMLNLSIAQSFIYSYSFNWSKQALLEVIGVLKDVFMIPLAA</sequence>
<accession>A0A5B7DPD3</accession>
<dbReference type="AlphaFoldDB" id="A0A5B7DPD3"/>
<proteinExistence type="predicted"/>
<name>A0A5B7DPD3_PORTR</name>
<organism evidence="1 2">
    <name type="scientific">Portunus trituberculatus</name>
    <name type="common">Swimming crab</name>
    <name type="synonym">Neptunus trituberculatus</name>
    <dbReference type="NCBI Taxonomy" id="210409"/>
    <lineage>
        <taxon>Eukaryota</taxon>
        <taxon>Metazoa</taxon>
        <taxon>Ecdysozoa</taxon>
        <taxon>Arthropoda</taxon>
        <taxon>Crustacea</taxon>
        <taxon>Multicrustacea</taxon>
        <taxon>Malacostraca</taxon>
        <taxon>Eumalacostraca</taxon>
        <taxon>Eucarida</taxon>
        <taxon>Decapoda</taxon>
        <taxon>Pleocyemata</taxon>
        <taxon>Brachyura</taxon>
        <taxon>Eubrachyura</taxon>
        <taxon>Portunoidea</taxon>
        <taxon>Portunidae</taxon>
        <taxon>Portuninae</taxon>
        <taxon>Portunus</taxon>
    </lineage>
</organism>
<gene>
    <name evidence="1" type="ORF">E2C01_016562</name>
</gene>